<organism evidence="3">
    <name type="scientific">Salmonella enterica subsp. enterica serovar Cerro</name>
    <dbReference type="NCBI Taxonomy" id="340188"/>
    <lineage>
        <taxon>Bacteria</taxon>
        <taxon>Pseudomonadati</taxon>
        <taxon>Pseudomonadota</taxon>
        <taxon>Gammaproteobacteria</taxon>
        <taxon>Enterobacterales</taxon>
        <taxon>Enterobacteriaceae</taxon>
        <taxon>Salmonella</taxon>
    </lineage>
</organism>
<proteinExistence type="predicted"/>
<name>A0A5W2B2G7_SALET</name>
<keyword evidence="2" id="KW-0472">Membrane</keyword>
<evidence type="ECO:0000313" key="4">
    <source>
        <dbReference type="EMBL" id="EBY3766502.1"/>
    </source>
</evidence>
<comment type="caution">
    <text evidence="3">The sequence shown here is derived from an EMBL/GenBank/DDBJ whole genome shotgun (WGS) entry which is preliminary data.</text>
</comment>
<feature type="transmembrane region" description="Helical" evidence="2">
    <location>
        <begin position="6"/>
        <end position="24"/>
    </location>
</feature>
<dbReference type="RefSeq" id="WP_076933125.1">
    <property type="nucleotide sequence ID" value="NZ_JAVDYY010000008.1"/>
</dbReference>
<keyword evidence="1" id="KW-0175">Coiled coil</keyword>
<sequence>MYIEHPYIILSIIFIIIAFMYNRIRDGKAELYAMHNKFKESQSNVERLEYRYDNAIQSVKNESNDLEKINKELQQSLEELQESIDNHDCQAEVDEDAHNKLMNAYEMFFKISNENEYNHLDNQVEMCGLYAQISYLRENVLNHIIDDGVKSDIIGGMYLAGAKERKRALESDKNIYTNTDNEKVIDLFARLEEDANSDIDTWERDENSPPTESFESYIQRLNSLTQEDKSVYQDEEQANYFVRRYFYAIKTGELMTAHAYEQAKSSIIETVLMFLVIDSALESLNIKDKNNLEILYNIRKILTSSIHTMAKGAIEFGEYSINHENTSNDIDAQMDELGVQLDNKDKLSIENRNNNLRGLRKGNHEAFMDAFGDIENNPTTNQ</sequence>
<evidence type="ECO:0000313" key="3">
    <source>
        <dbReference type="EMBL" id="EBW1954576.1"/>
    </source>
</evidence>
<evidence type="ECO:0000256" key="2">
    <source>
        <dbReference type="SAM" id="Phobius"/>
    </source>
</evidence>
<accession>A0A5W2B2G7</accession>
<dbReference type="AlphaFoldDB" id="A0A5W2B2G7"/>
<protein>
    <submittedName>
        <fullName evidence="3">Uncharacterized protein</fullName>
    </submittedName>
</protein>
<keyword evidence="2" id="KW-0812">Transmembrane</keyword>
<keyword evidence="2" id="KW-1133">Transmembrane helix</keyword>
<evidence type="ECO:0000256" key="1">
    <source>
        <dbReference type="SAM" id="Coils"/>
    </source>
</evidence>
<dbReference type="EMBL" id="AAHHQO010000018">
    <property type="protein sequence ID" value="EBW1954576.1"/>
    <property type="molecule type" value="Genomic_DNA"/>
</dbReference>
<reference evidence="3" key="1">
    <citation type="submission" date="2018-07" db="EMBL/GenBank/DDBJ databases">
        <authorList>
            <person name="Ashton P.M."/>
            <person name="Dallman T."/>
            <person name="Nair S."/>
            <person name="De Pinna E."/>
            <person name="Peters T."/>
            <person name="Grant K."/>
        </authorList>
    </citation>
    <scope>NUCLEOTIDE SEQUENCE</scope>
    <source>
        <strain evidence="3">449466</strain>
        <strain evidence="4">579255</strain>
    </source>
</reference>
<dbReference type="EMBL" id="AAHNXN010000024">
    <property type="protein sequence ID" value="EBY3766502.1"/>
    <property type="molecule type" value="Genomic_DNA"/>
</dbReference>
<feature type="coiled-coil region" evidence="1">
    <location>
        <begin position="45"/>
        <end position="97"/>
    </location>
</feature>
<gene>
    <name evidence="3" type="ORF">C3N96_17275</name>
    <name evidence="4" type="ORF">D4F32_18060</name>
</gene>